<dbReference type="KEGG" id="val:VDBG_01248"/>
<accession>C9S677</accession>
<evidence type="ECO:0000313" key="2">
    <source>
        <dbReference type="EMBL" id="EEY15139.1"/>
    </source>
</evidence>
<evidence type="ECO:0000313" key="3">
    <source>
        <dbReference type="Proteomes" id="UP000008698"/>
    </source>
</evidence>
<organism evidence="3">
    <name type="scientific">Verticillium alfalfae (strain VaMs.102 / ATCC MYA-4576 / FGSC 10136)</name>
    <name type="common">Verticillium wilt of alfalfa</name>
    <name type="synonym">Verticillium albo-atrum</name>
    <dbReference type="NCBI Taxonomy" id="526221"/>
    <lineage>
        <taxon>Eukaryota</taxon>
        <taxon>Fungi</taxon>
        <taxon>Dikarya</taxon>
        <taxon>Ascomycota</taxon>
        <taxon>Pezizomycotina</taxon>
        <taxon>Sordariomycetes</taxon>
        <taxon>Hypocreomycetidae</taxon>
        <taxon>Glomerellales</taxon>
        <taxon>Plectosphaerellaceae</taxon>
        <taxon>Verticillium</taxon>
    </lineage>
</organism>
<dbReference type="GeneID" id="9534151"/>
<dbReference type="Proteomes" id="UP000008698">
    <property type="component" value="Unassembled WGS sequence"/>
</dbReference>
<dbReference type="RefSeq" id="XP_003009565.1">
    <property type="nucleotide sequence ID" value="XM_003009519.1"/>
</dbReference>
<dbReference type="EMBL" id="DS985214">
    <property type="protein sequence ID" value="EEY15139.1"/>
    <property type="molecule type" value="Genomic_DNA"/>
</dbReference>
<feature type="region of interest" description="Disordered" evidence="1">
    <location>
        <begin position="28"/>
        <end position="50"/>
    </location>
</feature>
<gene>
    <name evidence="2" type="ORF">VDBG_01248</name>
</gene>
<protein>
    <submittedName>
        <fullName evidence="2">Predicted protein</fullName>
    </submittedName>
</protein>
<evidence type="ECO:0000256" key="1">
    <source>
        <dbReference type="SAM" id="MobiDB-lite"/>
    </source>
</evidence>
<keyword evidence="3" id="KW-1185">Reference proteome</keyword>
<name>C9S677_VERA1</name>
<reference evidence="3" key="1">
    <citation type="journal article" date="2011" name="PLoS Pathog.">
        <title>Comparative genomics yields insights into niche adaptation of plant vascular wilt pathogens.</title>
        <authorList>
            <person name="Klosterman S.J."/>
            <person name="Subbarao K.V."/>
            <person name="Kang S."/>
            <person name="Veronese P."/>
            <person name="Gold S.E."/>
            <person name="Thomma B.P.H.J."/>
            <person name="Chen Z."/>
            <person name="Henrissat B."/>
            <person name="Lee Y.-H."/>
            <person name="Park J."/>
            <person name="Garcia-Pedrajas M.D."/>
            <person name="Barbara D.J."/>
            <person name="Anchieta A."/>
            <person name="de Jonge R."/>
            <person name="Santhanam P."/>
            <person name="Maruthachalam K."/>
            <person name="Atallah Z."/>
            <person name="Amyotte S.G."/>
            <person name="Paz Z."/>
            <person name="Inderbitzin P."/>
            <person name="Hayes R.J."/>
            <person name="Heiman D.I."/>
            <person name="Young S."/>
            <person name="Zeng Q."/>
            <person name="Engels R."/>
            <person name="Galagan J."/>
            <person name="Cuomo C.A."/>
            <person name="Dobinson K.F."/>
            <person name="Ma L.-J."/>
        </authorList>
    </citation>
    <scope>NUCLEOTIDE SEQUENCE [LARGE SCALE GENOMIC DNA]</scope>
    <source>
        <strain evidence="3">VaMs.102 / ATCC MYA-4576 / FGSC 10136</strain>
    </source>
</reference>
<dbReference type="HOGENOM" id="CLU_2098679_0_0_1"/>
<dbReference type="AlphaFoldDB" id="C9S677"/>
<sequence>MSASLPCLAGYRPLPRWRIPVPLQPRCQPVTTPYRRRKPAAARPHESSSIATPLYRSSCIDMASPCIQETLASEEAPDDKTWLFVAPSQPTVCLPSTMPYIVTEYNQKIAKAGPAH</sequence>
<proteinExistence type="predicted"/>